<name>A0A3A4ANP1_9ACTN</name>
<dbReference type="PROSITE" id="PS00623">
    <property type="entry name" value="GMC_OXRED_1"/>
    <property type="match status" value="1"/>
</dbReference>
<comment type="caution">
    <text evidence="9">The sequence shown here is derived from an EMBL/GenBank/DDBJ whole genome shotgun (WGS) entry which is preliminary data.</text>
</comment>
<evidence type="ECO:0000256" key="3">
    <source>
        <dbReference type="ARBA" id="ARBA00022630"/>
    </source>
</evidence>
<evidence type="ECO:0000256" key="4">
    <source>
        <dbReference type="ARBA" id="ARBA00022827"/>
    </source>
</evidence>
<feature type="domain" description="Glucose-methanol-choline oxidoreductase N-terminal" evidence="7">
    <location>
        <begin position="83"/>
        <end position="106"/>
    </location>
</feature>
<dbReference type="InterPro" id="IPR012132">
    <property type="entry name" value="GMC_OxRdtase"/>
</dbReference>
<dbReference type="Gene3D" id="3.50.50.60">
    <property type="entry name" value="FAD/NAD(P)-binding domain"/>
    <property type="match status" value="1"/>
</dbReference>
<sequence length="526" mass="54861">MAAYDIVIVGAGSAGAPLAARLSEDPGRSVLLVEAGPDYRSAETPEAVRGPNFAMVLALGRYHWPGLRGRVTDAQEPDTVLAGRGVGGTSAINGQGAVRGRPADFEAWAAAGCEGWGWADVLPYFIRIERDLDFPGEPYHGADGPIPVGRVPRAEWGAVSGGLAGAAAALGHPEHADLNAPGHTGLAPGAWHRGPQGRVTTNDAYLEPARDRPNLRVLGDTRVSRVVLERGRAVGVELLTPDGPRLAEAGEVVLCAGAFHSPAILMRSGIGPAGELARHGIAVAADLPGVGRRLRDHPMVWLTFPLRSHAWAPSADVLPGHCVLRFSSGAAGAGTFQGGGREPYDDLEALPLDRTPMDVRAGGLMVALSAPASEGGSVRLAGADPEADPVVEFRMLADPRDRERLRAGVRHAAELARAAPLAGLMDAPLSLEKGRPVTEYGDAELDAWLAASAMPYFHPVGTCAMGPDGDPRAVVDAEGRVRGVTGLRVADASIMPLIPSTPTHLTTVMIAERLAEKIAGERRPQG</sequence>
<dbReference type="InterPro" id="IPR000172">
    <property type="entry name" value="GMC_OxRdtase_N"/>
</dbReference>
<dbReference type="RefSeq" id="WP_119929131.1">
    <property type="nucleotide sequence ID" value="NZ_QZEY01000011.1"/>
</dbReference>
<proteinExistence type="inferred from homology"/>
<organism evidence="9 10">
    <name type="scientific">Bailinhaonella thermotolerans</name>
    <dbReference type="NCBI Taxonomy" id="1070861"/>
    <lineage>
        <taxon>Bacteria</taxon>
        <taxon>Bacillati</taxon>
        <taxon>Actinomycetota</taxon>
        <taxon>Actinomycetes</taxon>
        <taxon>Streptosporangiales</taxon>
        <taxon>Streptosporangiaceae</taxon>
        <taxon>Bailinhaonella</taxon>
    </lineage>
</organism>
<dbReference type="InterPro" id="IPR007867">
    <property type="entry name" value="GMC_OxRtase_C"/>
</dbReference>
<evidence type="ECO:0000256" key="2">
    <source>
        <dbReference type="ARBA" id="ARBA00010790"/>
    </source>
</evidence>
<comment type="similarity">
    <text evidence="2 6">Belongs to the GMC oxidoreductase family.</text>
</comment>
<dbReference type="SUPFAM" id="SSF54373">
    <property type="entry name" value="FAD-linked reductases, C-terminal domain"/>
    <property type="match status" value="1"/>
</dbReference>
<dbReference type="PROSITE" id="PS00624">
    <property type="entry name" value="GMC_OXRED_2"/>
    <property type="match status" value="1"/>
</dbReference>
<feature type="binding site" evidence="5">
    <location>
        <position position="456"/>
    </location>
    <ligand>
        <name>substrate</name>
    </ligand>
</feature>
<dbReference type="OrthoDB" id="3659813at2"/>
<dbReference type="InterPro" id="IPR036188">
    <property type="entry name" value="FAD/NAD-bd_sf"/>
</dbReference>
<protein>
    <submittedName>
        <fullName evidence="9">GMC oxidoreductase</fullName>
    </submittedName>
</protein>
<evidence type="ECO:0000259" key="7">
    <source>
        <dbReference type="PROSITE" id="PS00623"/>
    </source>
</evidence>
<feature type="binding site" evidence="5">
    <location>
        <position position="223"/>
    </location>
    <ligand>
        <name>FAD</name>
        <dbReference type="ChEBI" id="CHEBI:57692"/>
    </ligand>
</feature>
<accession>A0A3A4ANP1</accession>
<reference evidence="9 10" key="1">
    <citation type="submission" date="2018-09" db="EMBL/GenBank/DDBJ databases">
        <title>YIM 75507 draft genome.</title>
        <authorList>
            <person name="Tang S."/>
            <person name="Feng Y."/>
        </authorList>
    </citation>
    <scope>NUCLEOTIDE SEQUENCE [LARGE SCALE GENOMIC DNA]</scope>
    <source>
        <strain evidence="9 10">YIM 75507</strain>
    </source>
</reference>
<dbReference type="Pfam" id="PF05199">
    <property type="entry name" value="GMC_oxred_C"/>
    <property type="match status" value="1"/>
</dbReference>
<dbReference type="SUPFAM" id="SSF51905">
    <property type="entry name" value="FAD/NAD(P)-binding domain"/>
    <property type="match status" value="1"/>
</dbReference>
<dbReference type="EMBL" id="QZEY01000011">
    <property type="protein sequence ID" value="RJL27230.1"/>
    <property type="molecule type" value="Genomic_DNA"/>
</dbReference>
<evidence type="ECO:0000313" key="9">
    <source>
        <dbReference type="EMBL" id="RJL27230.1"/>
    </source>
</evidence>
<dbReference type="PANTHER" id="PTHR11552">
    <property type="entry name" value="GLUCOSE-METHANOL-CHOLINE GMC OXIDOREDUCTASE"/>
    <property type="match status" value="1"/>
</dbReference>
<feature type="domain" description="Glucose-methanol-choline oxidoreductase N-terminal" evidence="8">
    <location>
        <begin position="257"/>
        <end position="271"/>
    </location>
</feature>
<dbReference type="GO" id="GO:0050660">
    <property type="term" value="F:flavin adenine dinucleotide binding"/>
    <property type="evidence" value="ECO:0007669"/>
    <property type="project" value="InterPro"/>
</dbReference>
<keyword evidence="10" id="KW-1185">Reference proteome</keyword>
<dbReference type="PIRSF" id="PIRSF000137">
    <property type="entry name" value="Alcohol_oxidase"/>
    <property type="match status" value="1"/>
</dbReference>
<dbReference type="PANTHER" id="PTHR11552:SF147">
    <property type="entry name" value="CHOLINE DEHYDROGENASE, MITOCHONDRIAL"/>
    <property type="match status" value="1"/>
</dbReference>
<dbReference type="Pfam" id="PF00732">
    <property type="entry name" value="GMC_oxred_N"/>
    <property type="match status" value="1"/>
</dbReference>
<dbReference type="Gene3D" id="3.30.410.40">
    <property type="match status" value="1"/>
</dbReference>
<feature type="binding site" evidence="5">
    <location>
        <position position="89"/>
    </location>
    <ligand>
        <name>FAD</name>
        <dbReference type="ChEBI" id="CHEBI:57692"/>
    </ligand>
</feature>
<keyword evidence="3 6" id="KW-0285">Flavoprotein</keyword>
<dbReference type="Proteomes" id="UP000265768">
    <property type="component" value="Unassembled WGS sequence"/>
</dbReference>
<comment type="cofactor">
    <cofactor evidence="1 5">
        <name>FAD</name>
        <dbReference type="ChEBI" id="CHEBI:57692"/>
    </cofactor>
</comment>
<gene>
    <name evidence="9" type="ORF">D5H75_25910</name>
</gene>
<evidence type="ECO:0000256" key="1">
    <source>
        <dbReference type="ARBA" id="ARBA00001974"/>
    </source>
</evidence>
<dbReference type="AlphaFoldDB" id="A0A3A4ANP1"/>
<dbReference type="GO" id="GO:0016614">
    <property type="term" value="F:oxidoreductase activity, acting on CH-OH group of donors"/>
    <property type="evidence" value="ECO:0007669"/>
    <property type="project" value="InterPro"/>
</dbReference>
<keyword evidence="4 5" id="KW-0274">FAD</keyword>
<evidence type="ECO:0000256" key="6">
    <source>
        <dbReference type="RuleBase" id="RU003968"/>
    </source>
</evidence>
<evidence type="ECO:0000313" key="10">
    <source>
        <dbReference type="Proteomes" id="UP000265768"/>
    </source>
</evidence>
<evidence type="ECO:0000259" key="8">
    <source>
        <dbReference type="PROSITE" id="PS00624"/>
    </source>
</evidence>
<evidence type="ECO:0000256" key="5">
    <source>
        <dbReference type="PIRSR" id="PIRSR000137-2"/>
    </source>
</evidence>